<evidence type="ECO:0000313" key="13">
    <source>
        <dbReference type="Proteomes" id="UP001431935"/>
    </source>
</evidence>
<keyword evidence="6" id="KW-0479">Metal-binding</keyword>
<dbReference type="Pfam" id="PF00814">
    <property type="entry name" value="TsaD"/>
    <property type="match status" value="1"/>
</dbReference>
<dbReference type="RefSeq" id="WP_330463473.1">
    <property type="nucleotide sequence ID" value="NZ_CP143578.1"/>
</dbReference>
<keyword evidence="12" id="KW-0012">Acyltransferase</keyword>
<keyword evidence="13" id="KW-1185">Reference proteome</keyword>
<dbReference type="PANTHER" id="PTHR33540:SF2">
    <property type="entry name" value="TRNA THREONYLCARBAMOYLADENOSINE BIOSYNTHESIS PROTEIN TSAE"/>
    <property type="match status" value="1"/>
</dbReference>
<name>A0ABZ2AHC3_9BACT</name>
<dbReference type="SUPFAM" id="SSF52540">
    <property type="entry name" value="P-loop containing nucleoside triphosphate hydrolases"/>
    <property type="match status" value="1"/>
</dbReference>
<keyword evidence="7" id="KW-0547">Nucleotide-binding</keyword>
<evidence type="ECO:0000256" key="7">
    <source>
        <dbReference type="ARBA" id="ARBA00022741"/>
    </source>
</evidence>
<dbReference type="InterPro" id="IPR000905">
    <property type="entry name" value="Gcp-like_dom"/>
</dbReference>
<proteinExistence type="inferred from homology"/>
<evidence type="ECO:0000256" key="9">
    <source>
        <dbReference type="ARBA" id="ARBA00022842"/>
    </source>
</evidence>
<reference evidence="12" key="1">
    <citation type="submission" date="2024-01" db="EMBL/GenBank/DDBJ databases">
        <title>Complete genome sequence of Mycoplasma gateae strain 3700.</title>
        <authorList>
            <person name="Spergser J."/>
        </authorList>
    </citation>
    <scope>NUCLEOTIDE SEQUENCE [LARGE SCALE GENOMIC DNA]</scope>
    <source>
        <strain evidence="12">3700</strain>
    </source>
</reference>
<evidence type="ECO:0000256" key="3">
    <source>
        <dbReference type="ARBA" id="ARBA00019010"/>
    </source>
</evidence>
<comment type="similarity">
    <text evidence="2">Belongs to the TsaE family.</text>
</comment>
<dbReference type="GO" id="GO:0061711">
    <property type="term" value="F:tRNA N(6)-L-threonylcarbamoyladenine synthase activity"/>
    <property type="evidence" value="ECO:0007669"/>
    <property type="project" value="UniProtKB-EC"/>
</dbReference>
<evidence type="ECO:0000256" key="2">
    <source>
        <dbReference type="ARBA" id="ARBA00007599"/>
    </source>
</evidence>
<dbReference type="Gene3D" id="3.40.50.300">
    <property type="entry name" value="P-loop containing nucleotide triphosphate hydrolases"/>
    <property type="match status" value="1"/>
</dbReference>
<keyword evidence="4" id="KW-0963">Cytoplasm</keyword>
<evidence type="ECO:0000256" key="8">
    <source>
        <dbReference type="ARBA" id="ARBA00022840"/>
    </source>
</evidence>
<comment type="subcellular location">
    <subcellularLocation>
        <location evidence="1">Cytoplasm</location>
    </subcellularLocation>
</comment>
<dbReference type="Proteomes" id="UP001431935">
    <property type="component" value="Chromosome"/>
</dbReference>
<sequence>MGRKFYFKENEGLDKIVNYLLSFKNLEAILLNGELGAGKTTLASSIAKKLGEKKTVVSPTFNTMICYDKIVHIDAYKLKGDLFAFEEFFDDKLVIIEWSKNINHNFKNFFEIDAKIEIINEEIYHVFEVITTPILKGLFVETSLDDFFVALVENEKIVDHIILKKLVKKTDHFFETIDEILIRNKISINDLNVIYTTKGPGSFTGSRLGFSFASTNKILQRFVNNNDLQIKLSPTYDLFFKQLNLDKIYIKANKYKAYKISKSGVNVNIELSDEIEKINNFDYSKIIYDFSSYVDIFSDVKDVQEEELVYASEPQIGGM</sequence>
<evidence type="ECO:0000256" key="5">
    <source>
        <dbReference type="ARBA" id="ARBA00022694"/>
    </source>
</evidence>
<gene>
    <name evidence="12" type="ORF">V2E26_00275</name>
</gene>
<feature type="domain" description="Gcp-like" evidence="11">
    <location>
        <begin position="175"/>
        <end position="215"/>
    </location>
</feature>
<evidence type="ECO:0000256" key="10">
    <source>
        <dbReference type="ARBA" id="ARBA00032441"/>
    </source>
</evidence>
<keyword evidence="12" id="KW-0808">Transferase</keyword>
<accession>A0ABZ2AHC3</accession>
<evidence type="ECO:0000259" key="11">
    <source>
        <dbReference type="Pfam" id="PF00814"/>
    </source>
</evidence>
<evidence type="ECO:0000313" key="12">
    <source>
        <dbReference type="EMBL" id="WVN21435.1"/>
    </source>
</evidence>
<keyword evidence="8" id="KW-0067">ATP-binding</keyword>
<evidence type="ECO:0000256" key="6">
    <source>
        <dbReference type="ARBA" id="ARBA00022723"/>
    </source>
</evidence>
<protein>
    <recommendedName>
        <fullName evidence="3">tRNA threonylcarbamoyladenosine biosynthesis protein TsaE</fullName>
    </recommendedName>
    <alternativeName>
        <fullName evidence="10">t(6)A37 threonylcarbamoyladenosine biosynthesis protein TsaE</fullName>
    </alternativeName>
</protein>
<keyword evidence="5" id="KW-0819">tRNA processing</keyword>
<dbReference type="InterPro" id="IPR043129">
    <property type="entry name" value="ATPase_NBD"/>
</dbReference>
<organism evidence="12 13">
    <name type="scientific">Metamycoplasma gateae</name>
    <dbReference type="NCBI Taxonomy" id="35769"/>
    <lineage>
        <taxon>Bacteria</taxon>
        <taxon>Bacillati</taxon>
        <taxon>Mycoplasmatota</taxon>
        <taxon>Mycoplasmoidales</taxon>
        <taxon>Metamycoplasmataceae</taxon>
        <taxon>Metamycoplasma</taxon>
    </lineage>
</organism>
<dbReference type="InterPro" id="IPR027417">
    <property type="entry name" value="P-loop_NTPase"/>
</dbReference>
<keyword evidence="9" id="KW-0460">Magnesium</keyword>
<dbReference type="Gene3D" id="3.30.420.40">
    <property type="match status" value="1"/>
</dbReference>
<evidence type="ECO:0000256" key="1">
    <source>
        <dbReference type="ARBA" id="ARBA00004496"/>
    </source>
</evidence>
<dbReference type="EMBL" id="CP143578">
    <property type="protein sequence ID" value="WVN21435.1"/>
    <property type="molecule type" value="Genomic_DNA"/>
</dbReference>
<dbReference type="InterPro" id="IPR003442">
    <property type="entry name" value="T6A_TsaE"/>
</dbReference>
<dbReference type="SUPFAM" id="SSF53067">
    <property type="entry name" value="Actin-like ATPase domain"/>
    <property type="match status" value="1"/>
</dbReference>
<dbReference type="PANTHER" id="PTHR33540">
    <property type="entry name" value="TRNA THREONYLCARBAMOYLADENOSINE BIOSYNTHESIS PROTEIN TSAE"/>
    <property type="match status" value="1"/>
</dbReference>
<dbReference type="Pfam" id="PF02367">
    <property type="entry name" value="TsaE"/>
    <property type="match status" value="1"/>
</dbReference>
<evidence type="ECO:0000256" key="4">
    <source>
        <dbReference type="ARBA" id="ARBA00022490"/>
    </source>
</evidence>